<dbReference type="PANTHER" id="PTHR45663">
    <property type="entry name" value="GEO12009P1"/>
    <property type="match status" value="1"/>
</dbReference>
<dbReference type="InterPro" id="IPR036249">
    <property type="entry name" value="Thioredoxin-like_sf"/>
</dbReference>
<evidence type="ECO:0000256" key="9">
    <source>
        <dbReference type="PIRSR" id="PIRSR000077-4"/>
    </source>
</evidence>
<dbReference type="InterPro" id="IPR005746">
    <property type="entry name" value="Thioredoxin"/>
</dbReference>
<dbReference type="OrthoDB" id="9790390at2"/>
<dbReference type="AlphaFoldDB" id="A0A5B8LHB7"/>
<dbReference type="FunFam" id="3.40.30.10:FF:000001">
    <property type="entry name" value="Thioredoxin"/>
    <property type="match status" value="1"/>
</dbReference>
<dbReference type="Gene3D" id="3.40.30.10">
    <property type="entry name" value="Glutaredoxin"/>
    <property type="match status" value="1"/>
</dbReference>
<dbReference type="Proteomes" id="UP000315673">
    <property type="component" value="Chromosome"/>
</dbReference>
<dbReference type="Pfam" id="PF00085">
    <property type="entry name" value="Thioredoxin"/>
    <property type="match status" value="1"/>
</dbReference>
<dbReference type="KEGG" id="spai:FPZ24_07955"/>
<dbReference type="GO" id="GO:0015035">
    <property type="term" value="F:protein-disulfide reductase activity"/>
    <property type="evidence" value="ECO:0007669"/>
    <property type="project" value="UniProtKB-UniRule"/>
</dbReference>
<evidence type="ECO:0000256" key="6">
    <source>
        <dbReference type="NCBIfam" id="TIGR01068"/>
    </source>
</evidence>
<evidence type="ECO:0000256" key="5">
    <source>
        <dbReference type="ARBA" id="ARBA00023284"/>
    </source>
</evidence>
<evidence type="ECO:0000259" key="10">
    <source>
        <dbReference type="PROSITE" id="PS51352"/>
    </source>
</evidence>
<feature type="domain" description="Thioredoxin" evidence="10">
    <location>
        <begin position="1"/>
        <end position="107"/>
    </location>
</feature>
<dbReference type="EMBL" id="CP042306">
    <property type="protein sequence ID" value="QDZ07421.1"/>
    <property type="molecule type" value="Genomic_DNA"/>
</dbReference>
<evidence type="ECO:0000256" key="2">
    <source>
        <dbReference type="ARBA" id="ARBA00022448"/>
    </source>
</evidence>
<feature type="site" description="Deprotonates C-terminal active site Cys" evidence="8">
    <location>
        <position position="25"/>
    </location>
</feature>
<name>A0A5B8LHB7_9SPHN</name>
<evidence type="ECO:0000313" key="12">
    <source>
        <dbReference type="Proteomes" id="UP000315673"/>
    </source>
</evidence>
<dbReference type="NCBIfam" id="TIGR01068">
    <property type="entry name" value="thioredoxin"/>
    <property type="match status" value="1"/>
</dbReference>
<dbReference type="GO" id="GO:0045454">
    <property type="term" value="P:cell redox homeostasis"/>
    <property type="evidence" value="ECO:0007669"/>
    <property type="project" value="TreeGrafter"/>
</dbReference>
<comment type="similarity">
    <text evidence="1 7">Belongs to the thioredoxin family.</text>
</comment>
<keyword evidence="2" id="KW-0813">Transport</keyword>
<sequence length="107" mass="11422">MGTVAITDDSFQNDVLNADKPVLVDFWAEWCGPCKMIGPSLEEIADELGDQVTIAKLNIDDHPDAPAKYGVRGIPTMILFKGGAPAATKVGAEPKGRIKAWLEGELA</sequence>
<dbReference type="GO" id="GO:0005829">
    <property type="term" value="C:cytosol"/>
    <property type="evidence" value="ECO:0007669"/>
    <property type="project" value="TreeGrafter"/>
</dbReference>
<keyword evidence="5 9" id="KW-0676">Redox-active center</keyword>
<dbReference type="NCBIfam" id="NF006898">
    <property type="entry name" value="PRK09381.1"/>
    <property type="match status" value="1"/>
</dbReference>
<feature type="site" description="Contributes to redox potential value" evidence="8">
    <location>
        <position position="33"/>
    </location>
</feature>
<dbReference type="PROSITE" id="PS00194">
    <property type="entry name" value="THIOREDOXIN_1"/>
    <property type="match status" value="1"/>
</dbReference>
<dbReference type="InterPro" id="IPR017937">
    <property type="entry name" value="Thioredoxin_CS"/>
</dbReference>
<evidence type="ECO:0000313" key="11">
    <source>
        <dbReference type="EMBL" id="QDZ07421.1"/>
    </source>
</evidence>
<evidence type="ECO:0000256" key="8">
    <source>
        <dbReference type="PIRSR" id="PIRSR000077-1"/>
    </source>
</evidence>
<dbReference type="PROSITE" id="PS51352">
    <property type="entry name" value="THIOREDOXIN_2"/>
    <property type="match status" value="1"/>
</dbReference>
<dbReference type="RefSeq" id="WP_146570850.1">
    <property type="nucleotide sequence ID" value="NZ_CP042306.1"/>
</dbReference>
<organism evidence="11 12">
    <name type="scientific">Sphingomonas panacisoli</name>
    <dbReference type="NCBI Taxonomy" id="1813879"/>
    <lineage>
        <taxon>Bacteria</taxon>
        <taxon>Pseudomonadati</taxon>
        <taxon>Pseudomonadota</taxon>
        <taxon>Alphaproteobacteria</taxon>
        <taxon>Sphingomonadales</taxon>
        <taxon>Sphingomonadaceae</taxon>
        <taxon>Sphingomonas</taxon>
    </lineage>
</organism>
<dbReference type="PIRSF" id="PIRSF000077">
    <property type="entry name" value="Thioredoxin"/>
    <property type="match status" value="1"/>
</dbReference>
<evidence type="ECO:0000256" key="7">
    <source>
        <dbReference type="PIRNR" id="PIRNR000077"/>
    </source>
</evidence>
<evidence type="ECO:0000256" key="4">
    <source>
        <dbReference type="ARBA" id="ARBA00023157"/>
    </source>
</evidence>
<feature type="site" description="Contributes to redox potential value" evidence="8">
    <location>
        <position position="32"/>
    </location>
</feature>
<feature type="disulfide bond" description="Redox-active" evidence="9">
    <location>
        <begin position="31"/>
        <end position="34"/>
    </location>
</feature>
<gene>
    <name evidence="11" type="primary">trxA</name>
    <name evidence="11" type="ORF">FPZ24_07955</name>
</gene>
<proteinExistence type="inferred from homology"/>
<keyword evidence="12" id="KW-1185">Reference proteome</keyword>
<reference evidence="11 12" key="1">
    <citation type="submission" date="2019-07" db="EMBL/GenBank/DDBJ databases">
        <title>Full genome sequence of Sphingomonas sp. 4R-6-7(HKS19).</title>
        <authorList>
            <person name="Im W.-T."/>
        </authorList>
    </citation>
    <scope>NUCLEOTIDE SEQUENCE [LARGE SCALE GENOMIC DNA]</scope>
    <source>
        <strain evidence="11 12">HKS19</strain>
    </source>
</reference>
<dbReference type="PANTHER" id="PTHR45663:SF11">
    <property type="entry name" value="GEO12009P1"/>
    <property type="match status" value="1"/>
</dbReference>
<feature type="active site" description="Nucleophile" evidence="8">
    <location>
        <position position="31"/>
    </location>
</feature>
<dbReference type="SUPFAM" id="SSF52833">
    <property type="entry name" value="Thioredoxin-like"/>
    <property type="match status" value="1"/>
</dbReference>
<evidence type="ECO:0000256" key="3">
    <source>
        <dbReference type="ARBA" id="ARBA00022982"/>
    </source>
</evidence>
<feature type="active site" description="Nucleophile" evidence="8">
    <location>
        <position position="34"/>
    </location>
</feature>
<dbReference type="CDD" id="cd02947">
    <property type="entry name" value="TRX_family"/>
    <property type="match status" value="1"/>
</dbReference>
<keyword evidence="3" id="KW-0249">Electron transport</keyword>
<dbReference type="PRINTS" id="PR00421">
    <property type="entry name" value="THIOREDOXIN"/>
</dbReference>
<protein>
    <recommendedName>
        <fullName evidence="6 7">Thioredoxin</fullName>
    </recommendedName>
</protein>
<accession>A0A5B8LHB7</accession>
<dbReference type="InterPro" id="IPR013766">
    <property type="entry name" value="Thioredoxin_domain"/>
</dbReference>
<keyword evidence="4 9" id="KW-1015">Disulfide bond</keyword>
<evidence type="ECO:0000256" key="1">
    <source>
        <dbReference type="ARBA" id="ARBA00008987"/>
    </source>
</evidence>